<dbReference type="Proteomes" id="UP000695000">
    <property type="component" value="Unplaced"/>
</dbReference>
<evidence type="ECO:0000256" key="1">
    <source>
        <dbReference type="SAM" id="SignalP"/>
    </source>
</evidence>
<evidence type="ECO:0000313" key="3">
    <source>
        <dbReference type="RefSeq" id="XP_017770312.1"/>
    </source>
</evidence>
<accession>A0ABM1M6W2</accession>
<dbReference type="GeneID" id="108558036"/>
<keyword evidence="1" id="KW-0732">Signal</keyword>
<dbReference type="RefSeq" id="XP_017770312.1">
    <property type="nucleotide sequence ID" value="XM_017914823.1"/>
</dbReference>
<evidence type="ECO:0000313" key="2">
    <source>
        <dbReference type="Proteomes" id="UP000695000"/>
    </source>
</evidence>
<keyword evidence="2" id="KW-1185">Reference proteome</keyword>
<protein>
    <submittedName>
        <fullName evidence="3">Uncharacterized protein LOC108558036</fullName>
    </submittedName>
</protein>
<name>A0ABM1M6W2_NICVS</name>
<reference evidence="3" key="1">
    <citation type="submission" date="2025-08" db="UniProtKB">
        <authorList>
            <consortium name="RefSeq"/>
        </authorList>
    </citation>
    <scope>IDENTIFICATION</scope>
    <source>
        <tissue evidence="3">Whole Larva</tissue>
    </source>
</reference>
<sequence>MKILVVMLVVTVAAATAAWTDADVKRIVNNVPEQERVTFVRYHIRRGYELTHRFSFFSAVAGYLPDNFSVALYKYSRANHEITDPEALRKLRSIICFDDGDCVNISDIGIHPILNAN</sequence>
<proteinExistence type="predicted"/>
<organism evidence="2 3">
    <name type="scientific">Nicrophorus vespilloides</name>
    <name type="common">Boreal carrion beetle</name>
    <dbReference type="NCBI Taxonomy" id="110193"/>
    <lineage>
        <taxon>Eukaryota</taxon>
        <taxon>Metazoa</taxon>
        <taxon>Ecdysozoa</taxon>
        <taxon>Arthropoda</taxon>
        <taxon>Hexapoda</taxon>
        <taxon>Insecta</taxon>
        <taxon>Pterygota</taxon>
        <taxon>Neoptera</taxon>
        <taxon>Endopterygota</taxon>
        <taxon>Coleoptera</taxon>
        <taxon>Polyphaga</taxon>
        <taxon>Staphyliniformia</taxon>
        <taxon>Silphidae</taxon>
        <taxon>Nicrophorinae</taxon>
        <taxon>Nicrophorus</taxon>
    </lineage>
</organism>
<feature type="chain" id="PRO_5047475433" evidence="1">
    <location>
        <begin position="23"/>
        <end position="117"/>
    </location>
</feature>
<feature type="signal peptide" evidence="1">
    <location>
        <begin position="1"/>
        <end position="22"/>
    </location>
</feature>
<gene>
    <name evidence="3" type="primary">LOC108558036</name>
</gene>